<dbReference type="InterPro" id="IPR043504">
    <property type="entry name" value="Peptidase_S1_PA_chymotrypsin"/>
</dbReference>
<dbReference type="HOGENOM" id="CLU_509857_0_0_0"/>
<dbReference type="RefSeq" id="WP_013942787.1">
    <property type="nucleotide sequence ID" value="NC_015713.1"/>
</dbReference>
<sequence length="534" mass="60326">MSSIYARYVAPFSLEQPSLPNQVETTWCDGQSKVSRAWQSHQEMNDCRYSTREKAFYPVLPYNTQTQNYMPVTGHFDISRLRQTHVLDLIYSPPFTMKQFGVIPVSETISPLINKMGTMQDQKTGESLGTCTLIADNLVMVARHAVQGRDVRNIHVRFGQTEFNGKSYIAGHTSFQCVIEEDLGLDYAIIQLNEPVGQRLGHVPLSAHEDIVTEPVLLHYPLQKSLKVSVHSFVQTTYQTKYLLAYHDSDYFSSGGAYFDPLGRMNAMHLGSQLEGDSMNLIRYAVPLKDIVNLRPHSFLALLATGELSQANSYTAEAAPVFLPSAPHNYLMDEEGYQSEKILRNLLRKHLLKDKKIGRTKTGAISFSKANLEYIASKYPREYKVFLDKCSGITGTHGLTKQYSVKGCIESDHTLPHDVWKSTTNPKMRRLVSGGGSRPGENEMPAMTIPYDNHRELRTTGSSTAAIAFRKQLVRLCNANKIDDALTLCFNEYALHGINLKDYQMQIDQCLKEHVLLKVISTKEKQKIMKKLFP</sequence>
<evidence type="ECO:0000313" key="1">
    <source>
        <dbReference type="EMBL" id="CCB88320.1"/>
    </source>
</evidence>
<gene>
    <name evidence="1" type="ordered locus">SNE_A04430</name>
</gene>
<reference evidence="1 2" key="2">
    <citation type="journal article" date="2011" name="Mol. Biol. Evol.">
        <title>Unity in variety--the pan-genome of the Chlamydiae.</title>
        <authorList>
            <person name="Collingro A."/>
            <person name="Tischler P."/>
            <person name="Weinmaier T."/>
            <person name="Penz T."/>
            <person name="Heinz E."/>
            <person name="Brunham R.C."/>
            <person name="Read T.D."/>
            <person name="Bavoil P.M."/>
            <person name="Sachse K."/>
            <person name="Kahane S."/>
            <person name="Friedman M.G."/>
            <person name="Rattei T."/>
            <person name="Myers G.S."/>
            <person name="Horn M."/>
        </authorList>
    </citation>
    <scope>NUCLEOTIDE SEQUENCE [LARGE SCALE GENOMIC DNA]</scope>
    <source>
        <strain evidence="2">ATCC VR-1471 / Z</strain>
    </source>
</reference>
<proteinExistence type="predicted"/>
<organism evidence="1 2">
    <name type="scientific">Simkania negevensis (strain ATCC VR-1471 / DSM 27360 / Z)</name>
    <dbReference type="NCBI Taxonomy" id="331113"/>
    <lineage>
        <taxon>Bacteria</taxon>
        <taxon>Pseudomonadati</taxon>
        <taxon>Chlamydiota</taxon>
        <taxon>Chlamydiia</taxon>
        <taxon>Parachlamydiales</taxon>
        <taxon>Simkaniaceae</taxon>
        <taxon>Simkania</taxon>
    </lineage>
</organism>
<dbReference type="OrthoDB" id="9770276at2"/>
<reference key="1">
    <citation type="journal article" date="2011" name="Mol. Biol. Evol.">
        <title>Unity in variety -- the pan-genome of the Chlamydiae.</title>
        <authorList>
            <person name="Collingro A."/>
            <person name="Tischler P."/>
            <person name="Weinmaier T."/>
            <person name="Penz T."/>
            <person name="Heinz E."/>
            <person name="Brunham R.C."/>
            <person name="Read T.D."/>
            <person name="Bavoil P.M."/>
            <person name="Sachse K."/>
            <person name="Kahane S."/>
            <person name="Friedman M.G."/>
            <person name="Rattei T."/>
            <person name="Myers G.S.A."/>
            <person name="Horn M."/>
        </authorList>
    </citation>
    <scope>NUCLEOTIDE SEQUENCE</scope>
    <source>
        <strain>Z</strain>
    </source>
</reference>
<dbReference type="KEGG" id="sng:SNE_A04430"/>
<dbReference type="eggNOG" id="ENOG50346HY">
    <property type="taxonomic scope" value="Bacteria"/>
</dbReference>
<dbReference type="InterPro" id="IPR009003">
    <property type="entry name" value="Peptidase_S1_PA"/>
</dbReference>
<protein>
    <recommendedName>
        <fullName evidence="3">Serine protease</fullName>
    </recommendedName>
</protein>
<dbReference type="Proteomes" id="UP000000496">
    <property type="component" value="Chromosome gsn.131"/>
</dbReference>
<dbReference type="SUPFAM" id="SSF50494">
    <property type="entry name" value="Trypsin-like serine proteases"/>
    <property type="match status" value="1"/>
</dbReference>
<dbReference type="Gene3D" id="2.40.10.10">
    <property type="entry name" value="Trypsin-like serine proteases"/>
    <property type="match status" value="2"/>
</dbReference>
<dbReference type="EMBL" id="FR872582">
    <property type="protein sequence ID" value="CCB88320.1"/>
    <property type="molecule type" value="Genomic_DNA"/>
</dbReference>
<evidence type="ECO:0008006" key="3">
    <source>
        <dbReference type="Google" id="ProtNLM"/>
    </source>
</evidence>
<keyword evidence="2" id="KW-1185">Reference proteome</keyword>
<name>F8L6I2_SIMNZ</name>
<evidence type="ECO:0000313" key="2">
    <source>
        <dbReference type="Proteomes" id="UP000000496"/>
    </source>
</evidence>
<accession>F8L6I2</accession>
<dbReference type="AlphaFoldDB" id="F8L6I2"/>